<dbReference type="OrthoDB" id="3625427at2759"/>
<proteinExistence type="predicted"/>
<comment type="caution">
    <text evidence="1">The sequence shown here is derived from an EMBL/GenBank/DDBJ whole genome shotgun (WGS) entry which is preliminary data.</text>
</comment>
<protein>
    <submittedName>
        <fullName evidence="1">Uncharacterized protein</fullName>
    </submittedName>
</protein>
<dbReference type="EMBL" id="NAJP01000099">
    <property type="protein sequence ID" value="TKA30911.1"/>
    <property type="molecule type" value="Genomic_DNA"/>
</dbReference>
<organism evidence="1 2">
    <name type="scientific">Friedmanniomyces endolithicus</name>
    <dbReference type="NCBI Taxonomy" id="329885"/>
    <lineage>
        <taxon>Eukaryota</taxon>
        <taxon>Fungi</taxon>
        <taxon>Dikarya</taxon>
        <taxon>Ascomycota</taxon>
        <taxon>Pezizomycotina</taxon>
        <taxon>Dothideomycetes</taxon>
        <taxon>Dothideomycetidae</taxon>
        <taxon>Mycosphaerellales</taxon>
        <taxon>Teratosphaeriaceae</taxon>
        <taxon>Friedmanniomyces</taxon>
    </lineage>
</organism>
<evidence type="ECO:0000313" key="1">
    <source>
        <dbReference type="EMBL" id="TKA30911.1"/>
    </source>
</evidence>
<dbReference type="AlphaFoldDB" id="A0A4U0U6S2"/>
<gene>
    <name evidence="1" type="ORF">B0A54_14519</name>
</gene>
<reference evidence="1 2" key="1">
    <citation type="submission" date="2017-03" db="EMBL/GenBank/DDBJ databases">
        <title>Genomes of endolithic fungi from Antarctica.</title>
        <authorList>
            <person name="Coleine C."/>
            <person name="Masonjones S."/>
            <person name="Stajich J.E."/>
        </authorList>
    </citation>
    <scope>NUCLEOTIDE SEQUENCE [LARGE SCALE GENOMIC DNA]</scope>
    <source>
        <strain evidence="1 2">CCFEE 5311</strain>
    </source>
</reference>
<dbReference type="Proteomes" id="UP000310066">
    <property type="component" value="Unassembled WGS sequence"/>
</dbReference>
<name>A0A4U0U6S2_9PEZI</name>
<sequence>MAIQSLLFWTTKTPLDNAYHPLVHGSPTTQTSNLSPWLPAVDLQAASIDVAPFVAGAGGLAHLRQANDFGFTARASVFANAKTLTAMHRSVVVLAPVVLLCQASGVEYRNFVPRWSHERERRRDEGEVRGHVDVGMLIGAVCWVVRMYGLRVGRAYWAPVDVVMGGALADLMHREYCKAHGL</sequence>
<accession>A0A4U0U6S2</accession>
<evidence type="ECO:0000313" key="2">
    <source>
        <dbReference type="Proteomes" id="UP000310066"/>
    </source>
</evidence>